<dbReference type="Pfam" id="PF03916">
    <property type="entry name" value="NrfD"/>
    <property type="match status" value="1"/>
</dbReference>
<dbReference type="InParanoid" id="S0EWH2"/>
<feature type="transmembrane region" description="Helical" evidence="7">
    <location>
        <begin position="50"/>
        <end position="73"/>
    </location>
</feature>
<dbReference type="Proteomes" id="UP000014227">
    <property type="component" value="Chromosome I"/>
</dbReference>
<dbReference type="KEGG" id="ccz:CCALI_00216"/>
<dbReference type="RefSeq" id="WP_016481617.1">
    <property type="nucleotide sequence ID" value="NC_021487.1"/>
</dbReference>
<dbReference type="eggNOG" id="COG5557">
    <property type="taxonomic scope" value="Bacteria"/>
</dbReference>
<dbReference type="GO" id="GO:0005886">
    <property type="term" value="C:plasma membrane"/>
    <property type="evidence" value="ECO:0007669"/>
    <property type="project" value="UniProtKB-SubCell"/>
</dbReference>
<protein>
    <submittedName>
        <fullName evidence="8">Quinol:cytochrome c oxidoreductase quinone-binding subunit 1</fullName>
        <ecNumber evidence="8">1.2.7.-</ecNumber>
    </submittedName>
</protein>
<evidence type="ECO:0000256" key="2">
    <source>
        <dbReference type="ARBA" id="ARBA00008929"/>
    </source>
</evidence>
<evidence type="ECO:0000256" key="6">
    <source>
        <dbReference type="ARBA" id="ARBA00023136"/>
    </source>
</evidence>
<dbReference type="PANTHER" id="PTHR43044">
    <property type="match status" value="1"/>
</dbReference>
<dbReference type="InterPro" id="IPR005614">
    <property type="entry name" value="NrfD-like"/>
</dbReference>
<feature type="transmembrane region" description="Helical" evidence="7">
    <location>
        <begin position="313"/>
        <end position="334"/>
    </location>
</feature>
<evidence type="ECO:0000256" key="5">
    <source>
        <dbReference type="ARBA" id="ARBA00022989"/>
    </source>
</evidence>
<feature type="transmembrane region" description="Helical" evidence="7">
    <location>
        <begin position="233"/>
        <end position="252"/>
    </location>
</feature>
<dbReference type="HOGENOM" id="CLU_021295_1_0_0"/>
<keyword evidence="3" id="KW-1003">Cell membrane</keyword>
<dbReference type="STRING" id="454171.CP488_00941"/>
<dbReference type="GO" id="GO:0016491">
    <property type="term" value="F:oxidoreductase activity"/>
    <property type="evidence" value="ECO:0007669"/>
    <property type="project" value="UniProtKB-KW"/>
</dbReference>
<evidence type="ECO:0000256" key="4">
    <source>
        <dbReference type="ARBA" id="ARBA00022692"/>
    </source>
</evidence>
<keyword evidence="5 7" id="KW-1133">Transmembrane helix</keyword>
<keyword evidence="4 7" id="KW-0812">Transmembrane</keyword>
<evidence type="ECO:0000313" key="8">
    <source>
        <dbReference type="EMBL" id="CCW34053.1"/>
    </source>
</evidence>
<dbReference type="AlphaFoldDB" id="S0EWH2"/>
<feature type="transmembrane region" description="Helical" evidence="7">
    <location>
        <begin position="85"/>
        <end position="113"/>
    </location>
</feature>
<feature type="transmembrane region" description="Helical" evidence="7">
    <location>
        <begin position="381"/>
        <end position="405"/>
    </location>
</feature>
<proteinExistence type="inferred from homology"/>
<comment type="subcellular location">
    <subcellularLocation>
        <location evidence="1">Cell membrane</location>
        <topology evidence="1">Multi-pass membrane protein</topology>
    </subcellularLocation>
</comment>
<reference evidence="9" key="1">
    <citation type="submission" date="2013-03" db="EMBL/GenBank/DDBJ databases">
        <title>Genome sequence of Chthonomonas calidirosea, the first sequenced genome from the Armatimonadetes phylum (formally candidate division OP10).</title>
        <authorList>
            <person name="Lee K.C.Y."/>
            <person name="Morgan X.C."/>
            <person name="Dunfield P.F."/>
            <person name="Tamas I."/>
            <person name="Houghton K.M."/>
            <person name="Vyssotski M."/>
            <person name="Ryan J.L.J."/>
            <person name="Lagutin K."/>
            <person name="McDonald I.R."/>
            <person name="Stott M.B."/>
        </authorList>
    </citation>
    <scope>NUCLEOTIDE SEQUENCE [LARGE SCALE GENOMIC DNA]</scope>
    <source>
        <strain evidence="9">DSM 23976 / ICMP 18418 / T49</strain>
    </source>
</reference>
<keyword evidence="9" id="KW-1185">Reference proteome</keyword>
<evidence type="ECO:0000256" key="7">
    <source>
        <dbReference type="SAM" id="Phobius"/>
    </source>
</evidence>
<feature type="transmembrane region" description="Helical" evidence="7">
    <location>
        <begin position="125"/>
        <end position="144"/>
    </location>
</feature>
<accession>S0EWH2</accession>
<feature type="transmembrane region" description="Helical" evidence="7">
    <location>
        <begin position="272"/>
        <end position="292"/>
    </location>
</feature>
<feature type="transmembrane region" description="Helical" evidence="7">
    <location>
        <begin position="425"/>
        <end position="445"/>
    </location>
</feature>
<evidence type="ECO:0000256" key="1">
    <source>
        <dbReference type="ARBA" id="ARBA00004651"/>
    </source>
</evidence>
<feature type="transmembrane region" description="Helical" evidence="7">
    <location>
        <begin position="171"/>
        <end position="194"/>
    </location>
</feature>
<sequence length="484" mass="55980">MDNESSIQSSSSVPENPAIAGLIEGDQTFETVTERIVSVVLSQSKHKLPWWIMTAIGFLFFNVLGISLTYLVFKGVGIWGINQPVSWGWAIINFVWWIGIGHAGTLISAFLALMRQQWRASINRFAEAMTIFAVMCAGIFPALHTGRPWVDYWMFPLPNILAMWPQWRSPLMWDVFAVGTYFTISVLFWFLGLVPDFATVRDRAENPVIKYVYAILSLGWRGAASHWERFETAYLILAGLSTPLVLSVHSVVSFDFSVGIVSGWHATIFPPYFVAGALYAGFAMVIMLAVPLRKWYHLEDYVTMKHFDWMAKMMLTSGLIVFYGYIMECFFAYFGGDYFDRRMMEFRQFGPYGWAYWVLILTNCIIPQALWIPWVRRNLNWLFFISVVISIGMWFERYVIVAVSLTRQFLPGSWGYYTNTIWDVLVYLGTFGLFTFFFFLFVRFAPMISVFEMRDLVWRRFHFGHHEHGAETAEMEHTTGTTEA</sequence>
<dbReference type="PATRIC" id="fig|1303518.3.peg.216"/>
<keyword evidence="8" id="KW-0560">Oxidoreductase</keyword>
<gene>
    <name evidence="8" type="ORF">CCALI_00216</name>
</gene>
<feature type="transmembrane region" description="Helical" evidence="7">
    <location>
        <begin position="354"/>
        <end position="374"/>
    </location>
</feature>
<organism evidence="8 9">
    <name type="scientific">Chthonomonas calidirosea (strain DSM 23976 / ICMP 18418 / T49)</name>
    <dbReference type="NCBI Taxonomy" id="1303518"/>
    <lineage>
        <taxon>Bacteria</taxon>
        <taxon>Bacillati</taxon>
        <taxon>Armatimonadota</taxon>
        <taxon>Chthonomonadia</taxon>
        <taxon>Chthonomonadales</taxon>
        <taxon>Chthonomonadaceae</taxon>
        <taxon>Chthonomonas</taxon>
    </lineage>
</organism>
<dbReference type="EC" id="1.2.7.-" evidence="8"/>
<dbReference type="PANTHER" id="PTHR43044:SF2">
    <property type="entry name" value="POLYSULPHIDE REDUCTASE NRFD"/>
    <property type="match status" value="1"/>
</dbReference>
<evidence type="ECO:0000313" key="9">
    <source>
        <dbReference type="Proteomes" id="UP000014227"/>
    </source>
</evidence>
<evidence type="ECO:0000256" key="3">
    <source>
        <dbReference type="ARBA" id="ARBA00022475"/>
    </source>
</evidence>
<keyword evidence="6 7" id="KW-0472">Membrane</keyword>
<name>S0EWH2_CHTCT</name>
<dbReference type="EMBL" id="HF951689">
    <property type="protein sequence ID" value="CCW34053.1"/>
    <property type="molecule type" value="Genomic_DNA"/>
</dbReference>
<comment type="similarity">
    <text evidence="2">Belongs to the NrfD family.</text>
</comment>